<reference evidence="1" key="1">
    <citation type="journal article" date="2019" name="MBio">
        <title>Virus Genomes from Deep Sea Sediments Expand the Ocean Megavirome and Support Independent Origins of Viral Gigantism.</title>
        <authorList>
            <person name="Backstrom D."/>
            <person name="Yutin N."/>
            <person name="Jorgensen S.L."/>
            <person name="Dharamshi J."/>
            <person name="Homa F."/>
            <person name="Zaremba-Niedwiedzka K."/>
            <person name="Spang A."/>
            <person name="Wolf Y.I."/>
            <person name="Koonin E.V."/>
            <person name="Ettema T.J."/>
        </authorList>
    </citation>
    <scope>NUCLEOTIDE SEQUENCE</scope>
</reference>
<proteinExistence type="predicted"/>
<organism evidence="1">
    <name type="scientific">Pithovirus LCPAC304</name>
    <dbReference type="NCBI Taxonomy" id="2506594"/>
    <lineage>
        <taxon>Viruses</taxon>
        <taxon>Pithoviruses</taxon>
    </lineage>
</organism>
<name>A0A481Z8S0_9VIRU</name>
<protein>
    <submittedName>
        <fullName evidence="1">Uncharacterized protein</fullName>
    </submittedName>
</protein>
<dbReference type="EMBL" id="MK500572">
    <property type="protein sequence ID" value="QBK92284.1"/>
    <property type="molecule type" value="Genomic_DNA"/>
</dbReference>
<accession>A0A481Z8S0</accession>
<sequence length="181" mass="21199">MCINDEYFWKISFERTFTPLDFRIGLYGIETWREKCKKCVVSLSTLPKLGVECTHRFMRGCHIGQYCRKRCSPGLEYCYECSGTWQAQQRKIKHVTRTDTLRVRSYKRIPGYFFHPPTRLVLKMDNNVIYMVARDVSGHVQLLSPETKKSMESSTLKIPATLEKEKEELALLVHKISHTLS</sequence>
<gene>
    <name evidence="1" type="ORF">LCPAC304_06310</name>
</gene>
<evidence type="ECO:0000313" key="1">
    <source>
        <dbReference type="EMBL" id="QBK92284.1"/>
    </source>
</evidence>